<dbReference type="SMART" id="SM00364">
    <property type="entry name" value="LRR_BAC"/>
    <property type="match status" value="2"/>
</dbReference>
<accession>A0A8T1WSN8</accession>
<dbReference type="OrthoDB" id="1394818at2759"/>
<dbReference type="Proteomes" id="UP000693981">
    <property type="component" value="Unassembled WGS sequence"/>
</dbReference>
<keyword evidence="4" id="KW-1185">Reference proteome</keyword>
<protein>
    <submittedName>
        <fullName evidence="3">Uncharacterized protein</fullName>
    </submittedName>
</protein>
<dbReference type="EMBL" id="JAGDFL010000196">
    <property type="protein sequence ID" value="KAG7395634.1"/>
    <property type="molecule type" value="Genomic_DNA"/>
</dbReference>
<evidence type="ECO:0000313" key="4">
    <source>
        <dbReference type="Proteomes" id="UP000693981"/>
    </source>
</evidence>
<reference evidence="3" key="1">
    <citation type="submission" date="2021-02" db="EMBL/GenBank/DDBJ databases">
        <authorList>
            <person name="Palmer J.M."/>
        </authorList>
    </citation>
    <scope>NUCLEOTIDE SEQUENCE</scope>
    <source>
        <strain evidence="3">SCRP23</strain>
    </source>
</reference>
<evidence type="ECO:0000313" key="3">
    <source>
        <dbReference type="EMBL" id="KAG7395634.1"/>
    </source>
</evidence>
<proteinExistence type="predicted"/>
<dbReference type="SMART" id="SM00369">
    <property type="entry name" value="LRR_TYP"/>
    <property type="match status" value="2"/>
</dbReference>
<organism evidence="3 4">
    <name type="scientific">Phytophthora boehmeriae</name>
    <dbReference type="NCBI Taxonomy" id="109152"/>
    <lineage>
        <taxon>Eukaryota</taxon>
        <taxon>Sar</taxon>
        <taxon>Stramenopiles</taxon>
        <taxon>Oomycota</taxon>
        <taxon>Peronosporomycetes</taxon>
        <taxon>Peronosporales</taxon>
        <taxon>Peronosporaceae</taxon>
        <taxon>Phytophthora</taxon>
    </lineage>
</organism>
<evidence type="ECO:0000256" key="1">
    <source>
        <dbReference type="ARBA" id="ARBA00022614"/>
    </source>
</evidence>
<dbReference type="AlphaFoldDB" id="A0A8T1WSN8"/>
<comment type="caution">
    <text evidence="3">The sequence shown here is derived from an EMBL/GenBank/DDBJ whole genome shotgun (WGS) entry which is preliminary data.</text>
</comment>
<keyword evidence="2" id="KW-0677">Repeat</keyword>
<dbReference type="InterPro" id="IPR001611">
    <property type="entry name" value="Leu-rich_rpt"/>
</dbReference>
<dbReference type="PANTHER" id="PTHR24366:SF96">
    <property type="entry name" value="LEUCINE RICH REPEAT CONTAINING 53"/>
    <property type="match status" value="1"/>
</dbReference>
<dbReference type="InterPro" id="IPR003591">
    <property type="entry name" value="Leu-rich_rpt_typical-subtyp"/>
</dbReference>
<evidence type="ECO:0000256" key="2">
    <source>
        <dbReference type="ARBA" id="ARBA00022737"/>
    </source>
</evidence>
<dbReference type="Pfam" id="PF13855">
    <property type="entry name" value="LRR_8"/>
    <property type="match status" value="1"/>
</dbReference>
<keyword evidence="1" id="KW-0433">Leucine-rich repeat</keyword>
<dbReference type="PANTHER" id="PTHR24366">
    <property type="entry name" value="IG(IMMUNOGLOBULIN) AND LRR(LEUCINE RICH REPEAT) DOMAINS"/>
    <property type="match status" value="1"/>
</dbReference>
<gene>
    <name evidence="3" type="ORF">PHYBOEH_003391</name>
</gene>
<sequence length="187" mass="21087">MLLRSLTPRRLLRSPLRFQRCNFSHSSAPELATSLRDIARSGALVRELQLSKSGDLICRQLMCEHVGDACVCRLALALERVPRLQQLILANNQLRALPDAVFALSFLSHLDLKQNRLQVLSTDVSKLTELEFLDIRDNQLETLPVQALEQMPKLQALKIAGNPTLIRALEDEKLDVSDELRAKLSLE</sequence>
<name>A0A8T1WSN8_9STRA</name>